<dbReference type="EMBL" id="ACOU01000002">
    <property type="protein sequence ID" value="EKX73490.1"/>
    <property type="molecule type" value="Genomic_DNA"/>
</dbReference>
<gene>
    <name evidence="2" type="ORF">BEWA_035260</name>
</gene>
<dbReference type="AlphaFoldDB" id="L1LE14"/>
<evidence type="ECO:0000313" key="2">
    <source>
        <dbReference type="EMBL" id="EKX73490.1"/>
    </source>
</evidence>
<keyword evidence="1" id="KW-0732">Signal</keyword>
<dbReference type="Proteomes" id="UP000031512">
    <property type="component" value="Unassembled WGS sequence"/>
</dbReference>
<keyword evidence="3" id="KW-1185">Reference proteome</keyword>
<sequence>MRVLSLLFILSIFRLSNCGGEDENGTKQGGITLDIFATDESKIEKNEGLDKGVRYSEYIPRDGFHIVSVEDNGQSIWRAEYGERFILAQSFKSKEDTLIAVIVHSGDRNVARCFKKTKGLWEGITRFEYDEILDAIMAKSEGESRECALENEKLEPEIPSYSPIDREEAVSRDYSTFIQEIAPPPPRRNRRYQIPFYHDNIGYSHFRSYMDIVPMLFASHFMRPPPLRMGVTMNILNPDWKFFEVEGKREGYGSYSGMMCPLDKYYVKRIIYGNELIWKRHDGWECTHVSIHTSKTRELLIIGFRMMRNVDCKSILRCQGGKWQDVSRLNTCDIIFDMHKETLKEMEGKRSNGLLEQFLKFVSKQGQKSDIEGVSHLELKKPYSVEELARLREGEFTSPVDKCNGKKMLQKARVISILRGRETQAERAVYRGYCQVLDSTFRLLRMLLRR</sequence>
<evidence type="ECO:0000256" key="1">
    <source>
        <dbReference type="SAM" id="SignalP"/>
    </source>
</evidence>
<dbReference type="GeneID" id="15807894"/>
<feature type="signal peptide" evidence="1">
    <location>
        <begin position="1"/>
        <end position="18"/>
    </location>
</feature>
<evidence type="ECO:0008006" key="4">
    <source>
        <dbReference type="Google" id="ProtNLM"/>
    </source>
</evidence>
<dbReference type="RefSeq" id="XP_004832942.1">
    <property type="nucleotide sequence ID" value="XM_004832885.1"/>
</dbReference>
<name>L1LE14_THEEQ</name>
<dbReference type="InterPro" id="IPR007480">
    <property type="entry name" value="DUF529"/>
</dbReference>
<proteinExistence type="predicted"/>
<dbReference type="KEGG" id="beq:BEWA_035260"/>
<reference evidence="2 3" key="1">
    <citation type="journal article" date="2012" name="BMC Genomics">
        <title>Comparative genomic analysis and phylogenetic position of Theileria equi.</title>
        <authorList>
            <person name="Kappmeyer L.S."/>
            <person name="Thiagarajan M."/>
            <person name="Herndon D.R."/>
            <person name="Ramsay J.D."/>
            <person name="Caler E."/>
            <person name="Djikeng A."/>
            <person name="Gillespie J.J."/>
            <person name="Lau A.O."/>
            <person name="Roalson E.H."/>
            <person name="Silva J.C."/>
            <person name="Silva M.G."/>
            <person name="Suarez C.E."/>
            <person name="Ueti M.W."/>
            <person name="Nene V.M."/>
            <person name="Mealey R.H."/>
            <person name="Knowles D.P."/>
            <person name="Brayton K.A."/>
        </authorList>
    </citation>
    <scope>NUCLEOTIDE SEQUENCE [LARGE SCALE GENOMIC DNA]</scope>
    <source>
        <strain evidence="2 3">WA</strain>
    </source>
</reference>
<comment type="caution">
    <text evidence="2">The sequence shown here is derived from an EMBL/GenBank/DDBJ whole genome shotgun (WGS) entry which is preliminary data.</text>
</comment>
<accession>L1LE14</accession>
<evidence type="ECO:0000313" key="3">
    <source>
        <dbReference type="Proteomes" id="UP000031512"/>
    </source>
</evidence>
<organism evidence="2 3">
    <name type="scientific">Theileria equi strain WA</name>
    <dbReference type="NCBI Taxonomy" id="1537102"/>
    <lineage>
        <taxon>Eukaryota</taxon>
        <taxon>Sar</taxon>
        <taxon>Alveolata</taxon>
        <taxon>Apicomplexa</taxon>
        <taxon>Aconoidasida</taxon>
        <taxon>Piroplasmida</taxon>
        <taxon>Theileriidae</taxon>
        <taxon>Theileria</taxon>
    </lineage>
</organism>
<dbReference type="VEuPathDB" id="PiroplasmaDB:BEWA_035260"/>
<feature type="chain" id="PRO_5003952398" description="Signal peptide-containing protein" evidence="1">
    <location>
        <begin position="19"/>
        <end position="450"/>
    </location>
</feature>
<dbReference type="Pfam" id="PF04385">
    <property type="entry name" value="FAINT"/>
    <property type="match status" value="1"/>
</dbReference>
<protein>
    <recommendedName>
        <fullName evidence="4">Signal peptide-containing protein</fullName>
    </recommendedName>
</protein>